<organism evidence="2 3">
    <name type="scientific">Tsukamurella spumae</name>
    <dbReference type="NCBI Taxonomy" id="44753"/>
    <lineage>
        <taxon>Bacteria</taxon>
        <taxon>Bacillati</taxon>
        <taxon>Actinomycetota</taxon>
        <taxon>Actinomycetes</taxon>
        <taxon>Mycobacteriales</taxon>
        <taxon>Tsukamurellaceae</taxon>
        <taxon>Tsukamurella</taxon>
    </lineage>
</organism>
<comment type="caution">
    <text evidence="2">The sequence shown here is derived from an EMBL/GenBank/DDBJ whole genome shotgun (WGS) entry which is preliminary data.</text>
</comment>
<evidence type="ECO:0000256" key="1">
    <source>
        <dbReference type="SAM" id="MobiDB-lite"/>
    </source>
</evidence>
<feature type="region of interest" description="Disordered" evidence="1">
    <location>
        <begin position="41"/>
        <end position="90"/>
    </location>
</feature>
<dbReference type="Proteomes" id="UP000582646">
    <property type="component" value="Unassembled WGS sequence"/>
</dbReference>
<sequence>PRGAGTPIPGGLGGPAIAGVGGVPVGAPGAGIGGVIGRPGHPLAVGDNGGIDGVGVPGTSSGVSPQRPVVPATANVPQRPANPGATIPDGVLGVPVVPGHLGVPLFTPRPCDPTKVTTCP</sequence>
<reference evidence="2 3" key="1">
    <citation type="submission" date="2020-04" db="EMBL/GenBank/DDBJ databases">
        <title>MicrobeNet Type strains.</title>
        <authorList>
            <person name="Nicholson A.C."/>
        </authorList>
    </citation>
    <scope>NUCLEOTIDE SEQUENCE [LARGE SCALE GENOMIC DNA]</scope>
    <source>
        <strain evidence="2 3">DSM 44113</strain>
    </source>
</reference>
<protein>
    <submittedName>
        <fullName evidence="2">Uncharacterized protein</fullName>
    </submittedName>
</protein>
<feature type="compositionally biased region" description="Gly residues" evidence="1">
    <location>
        <begin position="47"/>
        <end position="56"/>
    </location>
</feature>
<dbReference type="AlphaFoldDB" id="A0A846X274"/>
<accession>A0A846X274</accession>
<proteinExistence type="predicted"/>
<name>A0A846X274_9ACTN</name>
<feature type="non-terminal residue" evidence="2">
    <location>
        <position position="1"/>
    </location>
</feature>
<dbReference type="EMBL" id="JAAXOQ010000021">
    <property type="protein sequence ID" value="NKY19717.1"/>
    <property type="molecule type" value="Genomic_DNA"/>
</dbReference>
<evidence type="ECO:0000313" key="2">
    <source>
        <dbReference type="EMBL" id="NKY19717.1"/>
    </source>
</evidence>
<evidence type="ECO:0000313" key="3">
    <source>
        <dbReference type="Proteomes" id="UP000582646"/>
    </source>
</evidence>
<gene>
    <name evidence="2" type="ORF">HF999_15235</name>
</gene>
<keyword evidence="3" id="KW-1185">Reference proteome</keyword>